<evidence type="ECO:0000313" key="2">
    <source>
        <dbReference type="Proteomes" id="UP001292094"/>
    </source>
</evidence>
<organism evidence="1 2">
    <name type="scientific">Petrolisthes manimaculis</name>
    <dbReference type="NCBI Taxonomy" id="1843537"/>
    <lineage>
        <taxon>Eukaryota</taxon>
        <taxon>Metazoa</taxon>
        <taxon>Ecdysozoa</taxon>
        <taxon>Arthropoda</taxon>
        <taxon>Crustacea</taxon>
        <taxon>Multicrustacea</taxon>
        <taxon>Malacostraca</taxon>
        <taxon>Eumalacostraca</taxon>
        <taxon>Eucarida</taxon>
        <taxon>Decapoda</taxon>
        <taxon>Pleocyemata</taxon>
        <taxon>Anomura</taxon>
        <taxon>Galatheoidea</taxon>
        <taxon>Porcellanidae</taxon>
        <taxon>Petrolisthes</taxon>
    </lineage>
</organism>
<comment type="caution">
    <text evidence="1">The sequence shown here is derived from an EMBL/GenBank/DDBJ whole genome shotgun (WGS) entry which is preliminary data.</text>
</comment>
<accession>A0AAE1PR76</accession>
<dbReference type="AlphaFoldDB" id="A0AAE1PR76"/>
<sequence>MKKIKVKSAIQSLGSLSVTAAPPSRGVVATLTAVWQPIQGEELHPQSIFWVPAADDIPVHLEFCRVTCVVVLASDYTRTKCMYRRPN</sequence>
<protein>
    <submittedName>
        <fullName evidence="1">Uncharacterized protein</fullName>
    </submittedName>
</protein>
<dbReference type="Proteomes" id="UP001292094">
    <property type="component" value="Unassembled WGS sequence"/>
</dbReference>
<evidence type="ECO:0000313" key="1">
    <source>
        <dbReference type="EMBL" id="KAK4311875.1"/>
    </source>
</evidence>
<reference evidence="1" key="1">
    <citation type="submission" date="2023-11" db="EMBL/GenBank/DDBJ databases">
        <title>Genome assemblies of two species of porcelain crab, Petrolisthes cinctipes and Petrolisthes manimaculis (Anomura: Porcellanidae).</title>
        <authorList>
            <person name="Angst P."/>
        </authorList>
    </citation>
    <scope>NUCLEOTIDE SEQUENCE</scope>
    <source>
        <strain evidence="1">PB745_02</strain>
        <tissue evidence="1">Gill</tissue>
    </source>
</reference>
<keyword evidence="2" id="KW-1185">Reference proteome</keyword>
<gene>
    <name evidence="1" type="ORF">Pmani_016659</name>
</gene>
<dbReference type="EMBL" id="JAWZYT010001468">
    <property type="protein sequence ID" value="KAK4311875.1"/>
    <property type="molecule type" value="Genomic_DNA"/>
</dbReference>
<name>A0AAE1PR76_9EUCA</name>
<proteinExistence type="predicted"/>